<dbReference type="Proteomes" id="UP000663792">
    <property type="component" value="Unassembled WGS sequence"/>
</dbReference>
<dbReference type="InterPro" id="IPR027266">
    <property type="entry name" value="TrmE/GcvT-like"/>
</dbReference>
<protein>
    <submittedName>
        <fullName evidence="5">Folate-binding protein YgfZ</fullName>
    </submittedName>
</protein>
<feature type="compositionally biased region" description="Basic and acidic residues" evidence="2">
    <location>
        <begin position="358"/>
        <end position="374"/>
    </location>
</feature>
<evidence type="ECO:0000259" key="3">
    <source>
        <dbReference type="Pfam" id="PF01571"/>
    </source>
</evidence>
<evidence type="ECO:0000259" key="4">
    <source>
        <dbReference type="Pfam" id="PF25455"/>
    </source>
</evidence>
<evidence type="ECO:0000256" key="1">
    <source>
        <dbReference type="ARBA" id="ARBA00022946"/>
    </source>
</evidence>
<evidence type="ECO:0000313" key="5">
    <source>
        <dbReference type="EMBL" id="MBM9466614.1"/>
    </source>
</evidence>
<feature type="domain" description="CAF17 C-terminal" evidence="4">
    <location>
        <begin position="278"/>
        <end position="344"/>
    </location>
</feature>
<dbReference type="NCBIfam" id="TIGR03317">
    <property type="entry name" value="ygfZ_signature"/>
    <property type="match status" value="1"/>
</dbReference>
<evidence type="ECO:0000313" key="6">
    <source>
        <dbReference type="Proteomes" id="UP000663792"/>
    </source>
</evidence>
<sequence>MSDAVEDPARRSPLLQLPGAVAATGPDAGVAWHYGDPLAEQRAAERSAVLLDRSHRGRLVVTGEDRNSWLHTVTSQHLAGLTDGTATEALVLSPNGHVEHHFGVTAVDGVVHLDTEASVTAALLTYLDRMRFWSKVEIADATGTQALLTVAGPQADAVLRAALDVASLPGNGAATVIEGGWIRRADLGTLPGWDVSVPADRLGTVASALLAAGARAAGSWAAEALRVTTRRPRLGLDVDDRTIPNEVAWLDTAVHLDKGCYRGQETVARVHNLGRPPRRLVLLNLDGSQDRLPEPGDAVTTAAGRTVGRVGTVVQHHEDGPVALALVRRGVEPGTPLLAGGVDAMIDPADAAGSTVERGADRIDRQGFREVRRS</sequence>
<keyword evidence="6" id="KW-1185">Reference proteome</keyword>
<dbReference type="GO" id="GO:0016226">
    <property type="term" value="P:iron-sulfur cluster assembly"/>
    <property type="evidence" value="ECO:0007669"/>
    <property type="project" value="TreeGrafter"/>
</dbReference>
<dbReference type="InterPro" id="IPR006222">
    <property type="entry name" value="GCVT_N"/>
</dbReference>
<dbReference type="InterPro" id="IPR057460">
    <property type="entry name" value="CAF17_C"/>
</dbReference>
<dbReference type="SUPFAM" id="SSF103025">
    <property type="entry name" value="Folate-binding domain"/>
    <property type="match status" value="1"/>
</dbReference>
<dbReference type="Gene3D" id="3.30.1360.120">
    <property type="entry name" value="Probable tRNA modification gtpase trme, domain 1"/>
    <property type="match status" value="1"/>
</dbReference>
<dbReference type="InterPro" id="IPR017703">
    <property type="entry name" value="YgfZ/GCV_T_CS"/>
</dbReference>
<dbReference type="PANTHER" id="PTHR22602">
    <property type="entry name" value="TRANSFERASE CAF17, MITOCHONDRIAL-RELATED"/>
    <property type="match status" value="1"/>
</dbReference>
<dbReference type="AlphaFoldDB" id="A0A939C107"/>
<dbReference type="InterPro" id="IPR045179">
    <property type="entry name" value="YgfZ/GcvT"/>
</dbReference>
<reference evidence="5" key="1">
    <citation type="submission" date="2021-01" db="EMBL/GenBank/DDBJ databases">
        <title>YIM 132084 draft genome.</title>
        <authorList>
            <person name="An D."/>
        </authorList>
    </citation>
    <scope>NUCLEOTIDE SEQUENCE</scope>
    <source>
        <strain evidence="5">YIM 132084</strain>
    </source>
</reference>
<dbReference type="PANTHER" id="PTHR22602:SF0">
    <property type="entry name" value="TRANSFERASE CAF17, MITOCHONDRIAL-RELATED"/>
    <property type="match status" value="1"/>
</dbReference>
<dbReference type="Pfam" id="PF01571">
    <property type="entry name" value="GCV_T"/>
    <property type="match status" value="1"/>
</dbReference>
<feature type="region of interest" description="Disordered" evidence="2">
    <location>
        <begin position="353"/>
        <end position="374"/>
    </location>
</feature>
<evidence type="ECO:0000256" key="2">
    <source>
        <dbReference type="SAM" id="MobiDB-lite"/>
    </source>
</evidence>
<dbReference type="Pfam" id="PF25455">
    <property type="entry name" value="Beta-barrel_CAF17_C"/>
    <property type="match status" value="1"/>
</dbReference>
<gene>
    <name evidence="5" type="ORF">JL106_04875</name>
</gene>
<accession>A0A939C107</accession>
<organism evidence="5 6">
    <name type="scientific">Nakamurella leprariae</name>
    <dbReference type="NCBI Taxonomy" id="2803911"/>
    <lineage>
        <taxon>Bacteria</taxon>
        <taxon>Bacillati</taxon>
        <taxon>Actinomycetota</taxon>
        <taxon>Actinomycetes</taxon>
        <taxon>Nakamurellales</taxon>
        <taxon>Nakamurellaceae</taxon>
        <taxon>Nakamurella</taxon>
    </lineage>
</organism>
<dbReference type="EMBL" id="JAERWK010000006">
    <property type="protein sequence ID" value="MBM9466614.1"/>
    <property type="molecule type" value="Genomic_DNA"/>
</dbReference>
<proteinExistence type="predicted"/>
<dbReference type="RefSeq" id="WP_205259570.1">
    <property type="nucleotide sequence ID" value="NZ_JAERWK010000006.1"/>
</dbReference>
<comment type="caution">
    <text evidence="5">The sequence shown here is derived from an EMBL/GenBank/DDBJ whole genome shotgun (WGS) entry which is preliminary data.</text>
</comment>
<keyword evidence="1" id="KW-0809">Transit peptide</keyword>
<feature type="domain" description="GCVT N-terminal" evidence="3">
    <location>
        <begin position="39"/>
        <end position="258"/>
    </location>
</feature>
<name>A0A939C107_9ACTN</name>